<comment type="caution">
    <text evidence="12">The sequence shown here is derived from an EMBL/GenBank/DDBJ whole genome shotgun (WGS) entry which is preliminary data.</text>
</comment>
<evidence type="ECO:0000256" key="2">
    <source>
        <dbReference type="ARBA" id="ARBA00022448"/>
    </source>
</evidence>
<dbReference type="InterPro" id="IPR023996">
    <property type="entry name" value="TonB-dep_OMP_SusC/RagA"/>
</dbReference>
<dbReference type="RefSeq" id="WP_163284187.1">
    <property type="nucleotide sequence ID" value="NZ_JAAGVY010000009.1"/>
</dbReference>
<organism evidence="12 13">
    <name type="scientific">Cryomorpha ignava</name>
    <dbReference type="NCBI Taxonomy" id="101383"/>
    <lineage>
        <taxon>Bacteria</taxon>
        <taxon>Pseudomonadati</taxon>
        <taxon>Bacteroidota</taxon>
        <taxon>Flavobacteriia</taxon>
        <taxon>Flavobacteriales</taxon>
        <taxon>Cryomorphaceae</taxon>
        <taxon>Cryomorpha</taxon>
    </lineage>
</organism>
<dbReference type="GO" id="GO:0009279">
    <property type="term" value="C:cell outer membrane"/>
    <property type="evidence" value="ECO:0007669"/>
    <property type="project" value="UniProtKB-SubCell"/>
</dbReference>
<keyword evidence="13" id="KW-1185">Reference proteome</keyword>
<dbReference type="Gene3D" id="2.60.40.1120">
    <property type="entry name" value="Carboxypeptidase-like, regulatory domain"/>
    <property type="match status" value="1"/>
</dbReference>
<name>A0A7K3WNH2_9FLAO</name>
<evidence type="ECO:0000256" key="9">
    <source>
        <dbReference type="RuleBase" id="RU003357"/>
    </source>
</evidence>
<evidence type="ECO:0000313" key="13">
    <source>
        <dbReference type="Proteomes" id="UP000486602"/>
    </source>
</evidence>
<dbReference type="PROSITE" id="PS52016">
    <property type="entry name" value="TONB_DEPENDENT_REC_3"/>
    <property type="match status" value="1"/>
</dbReference>
<dbReference type="NCBIfam" id="TIGR04057">
    <property type="entry name" value="SusC_RagA_signa"/>
    <property type="match status" value="1"/>
</dbReference>
<evidence type="ECO:0000256" key="4">
    <source>
        <dbReference type="ARBA" id="ARBA00022692"/>
    </source>
</evidence>
<sequence length="992" mass="109155">MKLSLQSLSVVIPKILFLTLCFLSYSGFSQTAQNLNITGKVTDKQGVTIPGVNIVIKGTLNGTVTDVDGNYAIDVPSDSTVLEFSFLGFKNKSETVGTRRVINVTLESDIKSLSEFVVVGYGVEKRTLLTGAVAEIDQKQLKDLPVPSIDGVMQGQVAGVQVTQNSGTPGGAMSVRIRGISSIGGSSQPLYVIDGIPVTTGDFSQLSFSGQGVNALSDLNPNDIESITVLKDAAAASIYGARASNGVVVITTKRGAAEKTKINFSSYYGMQQAWNTVDMLDAREWMQYRNDLTGTQVFSPEQMNNIKVDTDWQDEIFRTAPIANYELSASGGTEKTRFFMSGNLFDQEGILLGTDYRRVNGRLNLDHTINDKLTIGTSIGLTYSKTDRVESDQSLHGVLPNGISTPAIYPVYNPDGTYNQDGPYSNAVSIGNEYISESYSYRAVGNVYGDYKILPNLKFSTKWGIDFLNYREHSYESTILVQGAKYNGLGFETYSNILNLVSNNFLTYTKKIDKHNIEVLGGYSFEQYQTASSSIRGQDFADQSLEYISSASTIVSASASASFSGIRSFFGRANYNFDNKYLLSVSGRLDGSSRFGENNRNGFFPAVSAGWRINEEDFMDVAVISELKLRASYGLTGNDDIPAFLFAELYGNTSYGGLPAIYPSNIPNPDLKWESTAQFNIGFDLGLFEDRVVLSADYYDKQTKDLLLSRPLPPSSGFSSITQNVGEVENKGIELAITTQNYVGDFTWSTRLNLSGNRNKVLKLYNGEPIDDLGRGSSRIEEGEPIGIFYSYNSLGVDPSTGDIVFEDTNFDGVITAADRTKVGNPHPDFIGGITNTFGYKGFDLSIFFQFSYGNDVFNGNRLFLESLQGGDNQVADIERRWRQPGDITDIPRATTDPIAAASNKRVSSRFIEDGSYMRLKNLTFGYTFQNDWKNIENLRIYFSGQNLLTFTEYSGLDPEVNYRGDDNAVIGTDFFTYPQARTFILGLNLSF</sequence>
<evidence type="ECO:0000256" key="6">
    <source>
        <dbReference type="ARBA" id="ARBA00023136"/>
    </source>
</evidence>
<reference evidence="12 13" key="1">
    <citation type="submission" date="2020-02" db="EMBL/GenBank/DDBJ databases">
        <title>Out from the shadows clarifying the taxonomy of the family Cryomorphaceae and related taxa by utilizing the GTDB taxonomic framework.</title>
        <authorList>
            <person name="Bowman J.P."/>
        </authorList>
    </citation>
    <scope>NUCLEOTIDE SEQUENCE [LARGE SCALE GENOMIC DNA]</scope>
    <source>
        <strain evidence="12 13">QSSC 1-22</strain>
    </source>
</reference>
<keyword evidence="6 8" id="KW-0472">Membrane</keyword>
<dbReference type="InterPro" id="IPR036942">
    <property type="entry name" value="Beta-barrel_TonB_sf"/>
</dbReference>
<keyword evidence="4 8" id="KW-0812">Transmembrane</keyword>
<keyword evidence="12" id="KW-0675">Receptor</keyword>
<keyword evidence="5 9" id="KW-0798">TonB box</keyword>
<dbReference type="SUPFAM" id="SSF49464">
    <property type="entry name" value="Carboxypeptidase regulatory domain-like"/>
    <property type="match status" value="1"/>
</dbReference>
<keyword evidence="2 8" id="KW-0813">Transport</keyword>
<comment type="subcellular location">
    <subcellularLocation>
        <location evidence="1 8">Cell outer membrane</location>
        <topology evidence="1 8">Multi-pass membrane protein</topology>
    </subcellularLocation>
</comment>
<dbReference type="InterPro" id="IPR000531">
    <property type="entry name" value="Beta-barrel_TonB"/>
</dbReference>
<gene>
    <name evidence="12" type="ORF">G3O08_06770</name>
</gene>
<proteinExistence type="inferred from homology"/>
<dbReference type="Pfam" id="PF00593">
    <property type="entry name" value="TonB_dep_Rec_b-barrel"/>
    <property type="match status" value="1"/>
</dbReference>
<dbReference type="SUPFAM" id="SSF56935">
    <property type="entry name" value="Porins"/>
    <property type="match status" value="1"/>
</dbReference>
<evidence type="ECO:0000259" key="10">
    <source>
        <dbReference type="Pfam" id="PF00593"/>
    </source>
</evidence>
<evidence type="ECO:0000256" key="7">
    <source>
        <dbReference type="ARBA" id="ARBA00023237"/>
    </source>
</evidence>
<dbReference type="InterPro" id="IPR008969">
    <property type="entry name" value="CarboxyPept-like_regulatory"/>
</dbReference>
<evidence type="ECO:0000256" key="5">
    <source>
        <dbReference type="ARBA" id="ARBA00023077"/>
    </source>
</evidence>
<protein>
    <submittedName>
        <fullName evidence="12">TonB-dependent receptor</fullName>
    </submittedName>
</protein>
<evidence type="ECO:0000259" key="11">
    <source>
        <dbReference type="Pfam" id="PF07715"/>
    </source>
</evidence>
<dbReference type="Proteomes" id="UP000486602">
    <property type="component" value="Unassembled WGS sequence"/>
</dbReference>
<accession>A0A7K3WNH2</accession>
<keyword evidence="3 8" id="KW-1134">Transmembrane beta strand</keyword>
<dbReference type="EMBL" id="JAAGVY010000009">
    <property type="protein sequence ID" value="NEN23200.1"/>
    <property type="molecule type" value="Genomic_DNA"/>
</dbReference>
<feature type="domain" description="TonB-dependent receptor-like beta-barrel" evidence="10">
    <location>
        <begin position="409"/>
        <end position="948"/>
    </location>
</feature>
<dbReference type="InterPro" id="IPR037066">
    <property type="entry name" value="Plug_dom_sf"/>
</dbReference>
<dbReference type="InterPro" id="IPR023997">
    <property type="entry name" value="TonB-dep_OMP_SusC/RagA_CS"/>
</dbReference>
<keyword evidence="7 8" id="KW-0998">Cell outer membrane</keyword>
<dbReference type="Gene3D" id="2.170.130.10">
    <property type="entry name" value="TonB-dependent receptor, plug domain"/>
    <property type="match status" value="1"/>
</dbReference>
<dbReference type="AlphaFoldDB" id="A0A7K3WNH2"/>
<dbReference type="Gene3D" id="2.40.170.20">
    <property type="entry name" value="TonB-dependent receptor, beta-barrel domain"/>
    <property type="match status" value="1"/>
</dbReference>
<evidence type="ECO:0000256" key="1">
    <source>
        <dbReference type="ARBA" id="ARBA00004571"/>
    </source>
</evidence>
<dbReference type="Pfam" id="PF13715">
    <property type="entry name" value="CarbopepD_reg_2"/>
    <property type="match status" value="1"/>
</dbReference>
<feature type="domain" description="TonB-dependent receptor plug" evidence="11">
    <location>
        <begin position="130"/>
        <end position="247"/>
    </location>
</feature>
<evidence type="ECO:0000256" key="8">
    <source>
        <dbReference type="PROSITE-ProRule" id="PRU01360"/>
    </source>
</evidence>
<dbReference type="NCBIfam" id="TIGR04056">
    <property type="entry name" value="OMP_RagA_SusC"/>
    <property type="match status" value="1"/>
</dbReference>
<dbReference type="Pfam" id="PF07715">
    <property type="entry name" value="Plug"/>
    <property type="match status" value="1"/>
</dbReference>
<dbReference type="InterPro" id="IPR012910">
    <property type="entry name" value="Plug_dom"/>
</dbReference>
<dbReference type="InterPro" id="IPR039426">
    <property type="entry name" value="TonB-dep_rcpt-like"/>
</dbReference>
<dbReference type="FunFam" id="2.170.130.10:FF:000008">
    <property type="entry name" value="SusC/RagA family TonB-linked outer membrane protein"/>
    <property type="match status" value="1"/>
</dbReference>
<evidence type="ECO:0000313" key="12">
    <source>
        <dbReference type="EMBL" id="NEN23200.1"/>
    </source>
</evidence>
<evidence type="ECO:0000256" key="3">
    <source>
        <dbReference type="ARBA" id="ARBA00022452"/>
    </source>
</evidence>
<comment type="similarity">
    <text evidence="8 9">Belongs to the TonB-dependent receptor family.</text>
</comment>